<keyword evidence="2" id="KW-1185">Reference proteome</keyword>
<dbReference type="PANTHER" id="PTHR19353:SF19">
    <property type="entry name" value="DELTA(5) FATTY ACID DESATURASE C-RELATED"/>
    <property type="match status" value="1"/>
</dbReference>
<evidence type="ECO:0000313" key="2">
    <source>
        <dbReference type="Proteomes" id="UP000192980"/>
    </source>
</evidence>
<evidence type="ECO:0000313" key="1">
    <source>
        <dbReference type="EMBL" id="SMG08125.1"/>
    </source>
</evidence>
<organism evidence="1 2">
    <name type="scientific">Sphingobacterium psychroaquaticum</name>
    <dbReference type="NCBI Taxonomy" id="561061"/>
    <lineage>
        <taxon>Bacteria</taxon>
        <taxon>Pseudomonadati</taxon>
        <taxon>Bacteroidota</taxon>
        <taxon>Sphingobacteriia</taxon>
        <taxon>Sphingobacteriales</taxon>
        <taxon>Sphingobacteriaceae</taxon>
        <taxon>Sphingobacterium</taxon>
    </lineage>
</organism>
<dbReference type="PANTHER" id="PTHR19353">
    <property type="entry name" value="FATTY ACID DESATURASE 2"/>
    <property type="match status" value="1"/>
</dbReference>
<dbReference type="Proteomes" id="UP000192980">
    <property type="component" value="Unassembled WGS sequence"/>
</dbReference>
<dbReference type="GO" id="GO:0008610">
    <property type="term" value="P:lipid biosynthetic process"/>
    <property type="evidence" value="ECO:0007669"/>
    <property type="project" value="UniProtKB-ARBA"/>
</dbReference>
<dbReference type="PIRSF" id="PIRSF015921">
    <property type="entry name" value="FA_sphinglp_des"/>
    <property type="match status" value="1"/>
</dbReference>
<accession>A0A1X7I1R2</accession>
<name>A0A1X7I1R2_9SPHI</name>
<dbReference type="GO" id="GO:0016020">
    <property type="term" value="C:membrane"/>
    <property type="evidence" value="ECO:0007669"/>
    <property type="project" value="TreeGrafter"/>
</dbReference>
<dbReference type="GO" id="GO:0016717">
    <property type="term" value="F:oxidoreductase activity, acting on paired donors, with oxidation of a pair of donors resulting in the reduction of molecular oxygen to two molecules of water"/>
    <property type="evidence" value="ECO:0007669"/>
    <property type="project" value="TreeGrafter"/>
</dbReference>
<protein>
    <submittedName>
        <fullName evidence="1">Linoleoyl-CoA desaturase</fullName>
    </submittedName>
</protein>
<dbReference type="EMBL" id="FXAU01000001">
    <property type="protein sequence ID" value="SMG08125.1"/>
    <property type="molecule type" value="Genomic_DNA"/>
</dbReference>
<dbReference type="AlphaFoldDB" id="A0A1X7I1R2"/>
<dbReference type="InterPro" id="IPR005804">
    <property type="entry name" value="FA_desaturase_dom"/>
</dbReference>
<dbReference type="RefSeq" id="WP_085471242.1">
    <property type="nucleotide sequence ID" value="NZ_CP038029.1"/>
</dbReference>
<dbReference type="InterPro" id="IPR012171">
    <property type="entry name" value="Fatty_acid_desaturase"/>
</dbReference>
<proteinExistence type="predicted"/>
<reference evidence="1 2" key="1">
    <citation type="submission" date="2017-04" db="EMBL/GenBank/DDBJ databases">
        <authorList>
            <person name="Afonso C.L."/>
            <person name="Miller P.J."/>
            <person name="Scott M.A."/>
            <person name="Spackman E."/>
            <person name="Goraichik I."/>
            <person name="Dimitrov K.M."/>
            <person name="Suarez D.L."/>
            <person name="Swayne D.E."/>
        </authorList>
    </citation>
    <scope>NUCLEOTIDE SEQUENCE [LARGE SCALE GENOMIC DNA]</scope>
    <source>
        <strain evidence="1 2">DSM 22418</strain>
    </source>
</reference>
<dbReference type="STRING" id="561061.SAMN05660862_0351"/>
<dbReference type="CDD" id="cd03506">
    <property type="entry name" value="Delta6-FADS-like"/>
    <property type="match status" value="1"/>
</dbReference>
<dbReference type="OrthoDB" id="104711at2"/>
<dbReference type="Pfam" id="PF00487">
    <property type="entry name" value="FA_desaturase"/>
    <property type="match status" value="1"/>
</dbReference>
<sequence length="353" mass="41064">MSKSIKFDNANALFSKSLKLRINDYFSHTFQKKTGNRRIFIKATVLLSTFIALYIALVFLPLHWAIHIVLCMLFGVNLAAIGFNIMHDAGHNSFSSNKNMNTVLSYTLNLLGGNIYFWKLKHNIAHHTYTNIDGEDHDIEVKFMRIHHDQLLKKHHRYQPIYFILLYGVSYLAWIFYQDYEKYFRQKMGGSSDTFHFPLREKVIFWTSKILHFVLFIVIPVLFVGWLPTLIGLLIAGVVCGISLATVFQLAHVVTETEFKTIEGAKVEEEWMVHQIQSTANFATKSKVLTWILGGLNFQVEHHLFPKISHVHYPALNRIVQQTCREHNIPYVEFSTFWKAFQSHVKVIQLMSK</sequence>
<gene>
    <name evidence="1" type="ORF">SAMN05660862_0351</name>
</gene>